<dbReference type="PROSITE" id="PS50297">
    <property type="entry name" value="ANK_REP_REGION"/>
    <property type="match status" value="6"/>
</dbReference>
<dbReference type="SMART" id="SM00248">
    <property type="entry name" value="ANK"/>
    <property type="match status" value="8"/>
</dbReference>
<proteinExistence type="predicted"/>
<feature type="transmembrane region" description="Helical" evidence="5">
    <location>
        <begin position="38"/>
        <end position="59"/>
    </location>
</feature>
<sequence length="503" mass="54180">MENHNKILTFAPTPKESSTQQDAGGYGLPSEGMQLNSFVWILLAVLGVIALLLLARFIFSVYVHNSSTSSMNFFSYIFATAVLSHQTISEENVTQTAVLNKTVEPAPNVTLPPLAVVKREVVQEDLLENVDHPDPAAADVDMPETVAKRDVEQQQQQVPHKAANQTGPQDNGGVYAQPIFHGKEEPVQFSLLFALLSLPNVAQKNAADTLYDQNDGIQSNNDKEFMESDQLKESKWFSACLLGQLDTVKLFVENGQDIEATASDGTTGLIAASREGKANVVRFLLSKGARVDRTNAKGFSSLHWAARAGAGMLDVCKELVANGADTNQVSGDGVSPWMAACWTGNLDIVKLFVENGQDIEATNSDGTTGLIAASREGKANVVRFLLSKGARVDRTNAKGFSSLLWAVIADRLDVCKELVANGADTNQVSGDGVSPWMAACWTGNLDIVKFFVENGQDIEATARNGLTGLMYASDLGKADLVRFLLSKGARVARTSTKDGHEEL</sequence>
<organism evidence="6 7">
    <name type="scientific">Globodera rostochiensis</name>
    <name type="common">Golden nematode worm</name>
    <name type="synonym">Heterodera rostochiensis</name>
    <dbReference type="NCBI Taxonomy" id="31243"/>
    <lineage>
        <taxon>Eukaryota</taxon>
        <taxon>Metazoa</taxon>
        <taxon>Ecdysozoa</taxon>
        <taxon>Nematoda</taxon>
        <taxon>Chromadorea</taxon>
        <taxon>Rhabditida</taxon>
        <taxon>Tylenchina</taxon>
        <taxon>Tylenchomorpha</taxon>
        <taxon>Tylenchoidea</taxon>
        <taxon>Heteroderidae</taxon>
        <taxon>Heteroderinae</taxon>
        <taxon>Globodera</taxon>
    </lineage>
</organism>
<dbReference type="Proteomes" id="UP000887572">
    <property type="component" value="Unplaced"/>
</dbReference>
<feature type="region of interest" description="Disordered" evidence="4">
    <location>
        <begin position="151"/>
        <end position="173"/>
    </location>
</feature>
<feature type="repeat" description="ANK" evidence="3">
    <location>
        <begin position="332"/>
        <end position="364"/>
    </location>
</feature>
<reference evidence="7" key="1">
    <citation type="submission" date="2022-11" db="UniProtKB">
        <authorList>
            <consortium name="WormBaseParasite"/>
        </authorList>
    </citation>
    <scope>IDENTIFICATION</scope>
</reference>
<dbReference type="PROSITE" id="PS50088">
    <property type="entry name" value="ANK_REPEAT"/>
    <property type="match status" value="7"/>
</dbReference>
<evidence type="ECO:0000256" key="2">
    <source>
        <dbReference type="ARBA" id="ARBA00023043"/>
    </source>
</evidence>
<keyword evidence="6" id="KW-1185">Reference proteome</keyword>
<dbReference type="InterPro" id="IPR002110">
    <property type="entry name" value="Ankyrin_rpt"/>
</dbReference>
<dbReference type="Pfam" id="PF00023">
    <property type="entry name" value="Ank"/>
    <property type="match status" value="2"/>
</dbReference>
<dbReference type="PANTHER" id="PTHR24188">
    <property type="entry name" value="ANKYRIN REPEAT PROTEIN"/>
    <property type="match status" value="1"/>
</dbReference>
<dbReference type="Pfam" id="PF12796">
    <property type="entry name" value="Ank_2"/>
    <property type="match status" value="2"/>
</dbReference>
<accession>A0A914I7U2</accession>
<feature type="region of interest" description="Disordered" evidence="4">
    <location>
        <begin position="1"/>
        <end position="25"/>
    </location>
</feature>
<feature type="transmembrane region" description="Helical" evidence="5">
    <location>
        <begin position="71"/>
        <end position="88"/>
    </location>
</feature>
<evidence type="ECO:0000256" key="3">
    <source>
        <dbReference type="PROSITE-ProRule" id="PRU00023"/>
    </source>
</evidence>
<evidence type="ECO:0000313" key="7">
    <source>
        <dbReference type="WBParaSite" id="Gr19_v10_g8089.t1"/>
    </source>
</evidence>
<keyword evidence="2 3" id="KW-0040">ANK repeat</keyword>
<feature type="compositionally biased region" description="Polar residues" evidence="4">
    <location>
        <begin position="153"/>
        <end position="169"/>
    </location>
</feature>
<keyword evidence="5" id="KW-1133">Transmembrane helix</keyword>
<feature type="repeat" description="ANK" evidence="3">
    <location>
        <begin position="297"/>
        <end position="331"/>
    </location>
</feature>
<feature type="repeat" description="ANK" evidence="3">
    <location>
        <begin position="365"/>
        <end position="397"/>
    </location>
</feature>
<dbReference type="SUPFAM" id="SSF48403">
    <property type="entry name" value="Ankyrin repeat"/>
    <property type="match status" value="1"/>
</dbReference>
<protein>
    <submittedName>
        <fullName evidence="7">Uncharacterized protein</fullName>
    </submittedName>
</protein>
<dbReference type="InterPro" id="IPR036770">
    <property type="entry name" value="Ankyrin_rpt-contain_sf"/>
</dbReference>
<keyword evidence="1" id="KW-0677">Repeat</keyword>
<dbReference type="PANTHER" id="PTHR24188:SF29">
    <property type="entry name" value="GH09064P"/>
    <property type="match status" value="1"/>
</dbReference>
<keyword evidence="5" id="KW-0472">Membrane</keyword>
<evidence type="ECO:0000313" key="6">
    <source>
        <dbReference type="Proteomes" id="UP000887572"/>
    </source>
</evidence>
<feature type="repeat" description="ANK" evidence="3">
    <location>
        <begin position="398"/>
        <end position="430"/>
    </location>
</feature>
<name>A0A914I7U2_GLORO</name>
<feature type="repeat" description="ANK" evidence="3">
    <location>
        <begin position="431"/>
        <end position="463"/>
    </location>
</feature>
<evidence type="ECO:0000256" key="1">
    <source>
        <dbReference type="ARBA" id="ARBA00022737"/>
    </source>
</evidence>
<keyword evidence="5" id="KW-0812">Transmembrane</keyword>
<evidence type="ECO:0000256" key="4">
    <source>
        <dbReference type="SAM" id="MobiDB-lite"/>
    </source>
</evidence>
<dbReference type="Gene3D" id="1.25.40.20">
    <property type="entry name" value="Ankyrin repeat-containing domain"/>
    <property type="match status" value="2"/>
</dbReference>
<dbReference type="WBParaSite" id="Gr19_v10_g8089.t1">
    <property type="protein sequence ID" value="Gr19_v10_g8089.t1"/>
    <property type="gene ID" value="Gr19_v10_g8089"/>
</dbReference>
<feature type="repeat" description="ANK" evidence="3">
    <location>
        <begin position="464"/>
        <end position="496"/>
    </location>
</feature>
<evidence type="ECO:0000256" key="5">
    <source>
        <dbReference type="SAM" id="Phobius"/>
    </source>
</evidence>
<dbReference type="AlphaFoldDB" id="A0A914I7U2"/>
<feature type="repeat" description="ANK" evidence="3">
    <location>
        <begin position="264"/>
        <end position="296"/>
    </location>
</feature>